<dbReference type="RefSeq" id="WP_147169144.1">
    <property type="nucleotide sequence ID" value="NZ_VOOR01000057.1"/>
</dbReference>
<dbReference type="InterPro" id="IPR050991">
    <property type="entry name" value="ECM_Regulatory_Proteins"/>
</dbReference>
<feature type="domain" description="Fibronectin type-III" evidence="3">
    <location>
        <begin position="502"/>
        <end position="607"/>
    </location>
</feature>
<accession>A0A5C6RGR6</accession>
<dbReference type="PROSITE" id="PS00018">
    <property type="entry name" value="EF_HAND_1"/>
    <property type="match status" value="1"/>
</dbReference>
<feature type="domain" description="Fibronectin type-III" evidence="3">
    <location>
        <begin position="624"/>
        <end position="726"/>
    </location>
</feature>
<keyword evidence="5" id="KW-1185">Reference proteome</keyword>
<feature type="signal peptide" evidence="2">
    <location>
        <begin position="1"/>
        <end position="22"/>
    </location>
</feature>
<keyword evidence="1" id="KW-0677">Repeat</keyword>
<dbReference type="GO" id="GO:0000272">
    <property type="term" value="P:polysaccharide catabolic process"/>
    <property type="evidence" value="ECO:0007669"/>
    <property type="project" value="InterPro"/>
</dbReference>
<evidence type="ECO:0000256" key="1">
    <source>
        <dbReference type="ARBA" id="ARBA00022737"/>
    </source>
</evidence>
<dbReference type="InterPro" id="IPR013783">
    <property type="entry name" value="Ig-like_fold"/>
</dbReference>
<evidence type="ECO:0000256" key="2">
    <source>
        <dbReference type="SAM" id="SignalP"/>
    </source>
</evidence>
<dbReference type="SUPFAM" id="SSF49265">
    <property type="entry name" value="Fibronectin type III"/>
    <property type="match status" value="5"/>
</dbReference>
<keyword evidence="2" id="KW-0732">Signal</keyword>
<dbReference type="InterPro" id="IPR018247">
    <property type="entry name" value="EF_Hand_1_Ca_BS"/>
</dbReference>
<feature type="chain" id="PRO_5022966926" description="Fibronectin type-III domain-containing protein" evidence="2">
    <location>
        <begin position="23"/>
        <end position="1894"/>
    </location>
</feature>
<name>A0A5C6RGR6_9BACT</name>
<feature type="domain" description="Fibronectin type-III" evidence="3">
    <location>
        <begin position="260"/>
        <end position="360"/>
    </location>
</feature>
<evidence type="ECO:0000313" key="5">
    <source>
        <dbReference type="Proteomes" id="UP000321580"/>
    </source>
</evidence>
<feature type="domain" description="Fibronectin type-III" evidence="3">
    <location>
        <begin position="144"/>
        <end position="243"/>
    </location>
</feature>
<comment type="caution">
    <text evidence="4">The sequence shown here is derived from an EMBL/GenBank/DDBJ whole genome shotgun (WGS) entry which is preliminary data.</text>
</comment>
<feature type="domain" description="Fibronectin type-III" evidence="3">
    <location>
        <begin position="23"/>
        <end position="125"/>
    </location>
</feature>
<dbReference type="Gene3D" id="1.10.1330.10">
    <property type="entry name" value="Dockerin domain"/>
    <property type="match status" value="1"/>
</dbReference>
<dbReference type="OrthoDB" id="602637at2"/>
<sequence>MNPKTFWLMLCICLPIVSSAQAPTQSASGLAFTLPEGNRISLSFMPGNGSRRIVAARAGSAVAAMPLNGVDYQANTTFALGQEIQPGSGAYIVYDGTGQGVTVTGLQPNSTYHFAVFEYNGVGPGTAYLMSPLTGIQQTAAAPAAAPSNLAIEDLTGNSAKLKWDNGDGAGRLLLAKAGLPVDAAPESLQAYLGNPVFGTGAAVGDGNFVVYSGQGDSTTVTGLQPGITYHFSLFEYNGSIAPVYQLSPATAQGTTITTPGSPGSNLAVTANDGGQLFADWEPGDGATRLVLAKEGSAVLSFPQDGETYTANTNFGQGDEMPDGAFVVYKGAGSSTTVRGLNDNTTYHFRVFEFNGTGQGNTYYLVNPSLNNSQATLGAPSVPSTGLAIETALHESMVLTWENGNGQNRLLTITENNPADAMPTNYQNFPFLIPNFSTAPSLQPGSATKAIYAGPDQTVTVTGLSPGQTYFFNLYDYNGFNDPVYLLPGTTTAGETASDPPPSAVSNLQAAPPVEGNRLSLSWDIGQDLALSRRIVVMRANSPVDFLPEDGALYTASNFFGASPAVAPGTFVVYQGTGDEVQARQLSPSTTYHVKVFEYYGSAEGSTIYQREIVAEGMFQTAAPPAITASAPIISEETGNSMNIQWSNGDGDGRIVICRPEAPVTVSPEDLFAYEGNNFFLGNPEQLQENQAVVFSGPQDSFLLEGLQPGLEYHFAIYEYNGANQPVYALEALRFSASTLPAPPTAQATELQFSSVGATRMEAAWENGNGNRRLVIARKGEPVSAMPVDSTFYTPNGQFGQGDELSAGEFVVYDGTGSSFSLTQLEPGADYHLGVFEYNASDTATFYLAPPLQGVQSTVSPPDTLPFNLQAQNTGPQTVRLSWENGNGDGQLVLVTLDEPFDSNLIAGTTYAASPNYESPFAQQIGNAKVVFFSTGNSVIINNLAPGATYRFHVFEYRGVKSSAAFSTEAAVLVHTTLGPPPLGPQELTVAESSPGVASGSIAPGNGQARMVIARAGQPVSAVPQDSTAYFANPFFGAGSEIGDGNYVIYIGPDTTFEATGFDACTSYFFAAYELNFPGPSPLFNTQAVAEGLLNTSELPSVRATDTIAVNAIGAVTLFASDLLLADNGNCPPFSLEARRFLDYDQATCEALPGGSFTPWSASLPFTCCDIGQSIVVEVRDLGSGYSGEVLVTVVDNLSPICQPPAAQTASCTMFGEDFDPASTLQLGQLFGTAVAQDNCLGATIVENAPSIDLDCGTGTIVRNFTAVDAGGRASSNSCTQVITLIDDSPPLSIQLNTPAELCASGTPDCSSSSIVSFTLSGGPCLSTDYEVSVFLAIGQNEEEDLSGALNAAYPNFGLPLELPLGTHSLIVEAVSSCGTSLRDTFALTVNDCMVAVPQCPATLERALLESPGGGQTSLTITATEYLESGLPSDCSLPLSTSINLMGDMPNPNQQALVFGCSQIGDNIVEAHVYDAAGNFSSCAGIVRIVDPFDACNGNSINIEGFVRTESDAGLQGAAINLSGNSSGNTQLTAADGSFFFTGLTAGNDYTLSPALDEAPLNGISTLDLLLISRHILGVQLLDGPYKRIAADANKSGNITTLDMIQLRKLILSIDLDFPNNTSWRFVPANYVFPLPEDPWFEEFPEFININNLPTAGLGNANFIAIKVGDVSGDAETGFHSALSHRGSNEEALFEWRASPSAGLELIYRGSSDLAAFQFSLHFPGGLPSWASDILSPGEAYWDDSAHLLNLAWHAIGKVRLKPGTAVLAVGRTSPAHISPSGINAVAYGEDLAPLQVEVGMEELMAADQKDFGLKTYPNPATHTAVLEINMPSPGPVRISCLRADGQLQQELYQQLPIGSSNILLHVGQWPEGIYYLRAETGGCSKWAKLAVAR</sequence>
<dbReference type="SMART" id="SM00060">
    <property type="entry name" value="FN3"/>
    <property type="match status" value="8"/>
</dbReference>
<dbReference type="PANTHER" id="PTHR46708">
    <property type="entry name" value="TENASCIN"/>
    <property type="match status" value="1"/>
</dbReference>
<feature type="domain" description="Fibronectin type-III" evidence="3">
    <location>
        <begin position="380"/>
        <end position="483"/>
    </location>
</feature>
<dbReference type="InterPro" id="IPR036439">
    <property type="entry name" value="Dockerin_dom_sf"/>
</dbReference>
<gene>
    <name evidence="4" type="ORF">FRY97_18940</name>
</gene>
<dbReference type="PANTHER" id="PTHR46708:SF2">
    <property type="entry name" value="FIBRONECTIN TYPE-III DOMAIN-CONTAINING PROTEIN"/>
    <property type="match status" value="1"/>
</dbReference>
<dbReference type="InterPro" id="IPR003961">
    <property type="entry name" value="FN3_dom"/>
</dbReference>
<dbReference type="InterPro" id="IPR036116">
    <property type="entry name" value="FN3_sf"/>
</dbReference>
<organism evidence="4 5">
    <name type="scientific">Phaeodactylibacter luteus</name>
    <dbReference type="NCBI Taxonomy" id="1564516"/>
    <lineage>
        <taxon>Bacteria</taxon>
        <taxon>Pseudomonadati</taxon>
        <taxon>Bacteroidota</taxon>
        <taxon>Saprospiria</taxon>
        <taxon>Saprospirales</taxon>
        <taxon>Haliscomenobacteraceae</taxon>
        <taxon>Phaeodactylibacter</taxon>
    </lineage>
</organism>
<reference evidence="4 5" key="1">
    <citation type="submission" date="2019-08" db="EMBL/GenBank/DDBJ databases">
        <title>Genome of Phaeodactylibacter luteus.</title>
        <authorList>
            <person name="Bowman J.P."/>
        </authorList>
    </citation>
    <scope>NUCLEOTIDE SEQUENCE [LARGE SCALE GENOMIC DNA]</scope>
    <source>
        <strain evidence="4 5">KCTC 42180</strain>
    </source>
</reference>
<dbReference type="Proteomes" id="UP000321580">
    <property type="component" value="Unassembled WGS sequence"/>
</dbReference>
<feature type="domain" description="Fibronectin type-III" evidence="3">
    <location>
        <begin position="863"/>
        <end position="963"/>
    </location>
</feature>
<protein>
    <recommendedName>
        <fullName evidence="3">Fibronectin type-III domain-containing protein</fullName>
    </recommendedName>
</protein>
<proteinExistence type="predicted"/>
<dbReference type="Gene3D" id="2.60.40.10">
    <property type="entry name" value="Immunoglobulins"/>
    <property type="match status" value="5"/>
</dbReference>
<dbReference type="EMBL" id="VOOR01000057">
    <property type="protein sequence ID" value="TXB61491.1"/>
    <property type="molecule type" value="Genomic_DNA"/>
</dbReference>
<evidence type="ECO:0000259" key="3">
    <source>
        <dbReference type="SMART" id="SM00060"/>
    </source>
</evidence>
<dbReference type="CDD" id="cd14252">
    <property type="entry name" value="Dockerin_like"/>
    <property type="match status" value="1"/>
</dbReference>
<feature type="domain" description="Fibronectin type-III" evidence="3">
    <location>
        <begin position="743"/>
        <end position="843"/>
    </location>
</feature>
<evidence type="ECO:0000313" key="4">
    <source>
        <dbReference type="EMBL" id="TXB61491.1"/>
    </source>
</evidence>